<dbReference type="CDD" id="cd06661">
    <property type="entry name" value="GGCT_like"/>
    <property type="match status" value="1"/>
</dbReference>
<sequence length="139" mass="16017">MHKIFVFGTLKEGFPNYQTNKGISFRNEFVTKENYSLYLIGDRYSPWLVFESNCSSPVKGQVFEINDEALAAMDTLERINEPDGYRKFDTTVICLESGDEFTVLAYGKPPEMLDKSAIKLKLSGEYNIEHAKLYRSRYS</sequence>
<dbReference type="AlphaFoldDB" id="A0A9X1XIF1"/>
<keyword evidence="6" id="KW-1185">Reference proteome</keyword>
<dbReference type="InterPro" id="IPR036568">
    <property type="entry name" value="GGCT-like_sf"/>
</dbReference>
<organism evidence="5 6">
    <name type="scientific">Vibrio amylolyticus</name>
    <dbReference type="NCBI Taxonomy" id="2847292"/>
    <lineage>
        <taxon>Bacteria</taxon>
        <taxon>Pseudomonadati</taxon>
        <taxon>Pseudomonadota</taxon>
        <taxon>Gammaproteobacteria</taxon>
        <taxon>Vibrionales</taxon>
        <taxon>Vibrionaceae</taxon>
        <taxon>Vibrio</taxon>
    </lineage>
</organism>
<comment type="caution">
    <text evidence="5">The sequence shown here is derived from an EMBL/GenBank/DDBJ whole genome shotgun (WGS) entry which is preliminary data.</text>
</comment>
<protein>
    <recommendedName>
        <fullName evidence="3">Gamma-glutamylcyclotransferase family protein</fullName>
    </recommendedName>
</protein>
<dbReference type="GO" id="GO:0061929">
    <property type="term" value="F:gamma-glutamylaminecyclotransferase activity"/>
    <property type="evidence" value="ECO:0007669"/>
    <property type="project" value="InterPro"/>
</dbReference>
<evidence type="ECO:0000256" key="1">
    <source>
        <dbReference type="ARBA" id="ARBA00008861"/>
    </source>
</evidence>
<evidence type="ECO:0000256" key="3">
    <source>
        <dbReference type="RuleBase" id="RU367036"/>
    </source>
</evidence>
<dbReference type="InterPro" id="IPR009288">
    <property type="entry name" value="AIG2-like_dom"/>
</dbReference>
<dbReference type="InterPro" id="IPR013024">
    <property type="entry name" value="GGCT-like"/>
</dbReference>
<dbReference type="SUPFAM" id="SSF110857">
    <property type="entry name" value="Gamma-glutamyl cyclotransferase-like"/>
    <property type="match status" value="1"/>
</dbReference>
<evidence type="ECO:0000313" key="5">
    <source>
        <dbReference type="EMBL" id="MCK6263597.1"/>
    </source>
</evidence>
<evidence type="ECO:0000313" key="6">
    <source>
        <dbReference type="Proteomes" id="UP001139559"/>
    </source>
</evidence>
<feature type="active site" description="Proton acceptor" evidence="2">
    <location>
        <position position="77"/>
    </location>
</feature>
<dbReference type="PANTHER" id="PTHR12510:SF4">
    <property type="entry name" value="GAMMA-GLUTAMYLAMINECYCLOTRANSFERASE"/>
    <property type="match status" value="1"/>
</dbReference>
<accession>A0A9X1XIF1</accession>
<dbReference type="Gene3D" id="3.10.490.10">
    <property type="entry name" value="Gamma-glutamyl cyclotransferase-like"/>
    <property type="match status" value="1"/>
</dbReference>
<name>A0A9X1XIF1_9VIBR</name>
<feature type="domain" description="Gamma-glutamylcyclotransferase AIG2-like" evidence="4">
    <location>
        <begin position="4"/>
        <end position="110"/>
    </location>
</feature>
<dbReference type="InterPro" id="IPR039126">
    <property type="entry name" value="GGACT"/>
</dbReference>
<evidence type="ECO:0000259" key="4">
    <source>
        <dbReference type="Pfam" id="PF06094"/>
    </source>
</evidence>
<dbReference type="GO" id="GO:0005829">
    <property type="term" value="C:cytosol"/>
    <property type="evidence" value="ECO:0007669"/>
    <property type="project" value="TreeGrafter"/>
</dbReference>
<comment type="similarity">
    <text evidence="1 3">Belongs to the gamma-glutamylcyclotransferase family.</text>
</comment>
<dbReference type="EMBL" id="JAJHVV010000005">
    <property type="protein sequence ID" value="MCK6263597.1"/>
    <property type="molecule type" value="Genomic_DNA"/>
</dbReference>
<dbReference type="RefSeq" id="WP_248008675.1">
    <property type="nucleotide sequence ID" value="NZ_JAJHVV010000005.1"/>
</dbReference>
<dbReference type="PANTHER" id="PTHR12510">
    <property type="entry name" value="TROPONIN C-AKIN-1 PROTEIN"/>
    <property type="match status" value="1"/>
</dbReference>
<gene>
    <name evidence="5" type="ORF">KP803_09970</name>
</gene>
<dbReference type="Pfam" id="PF06094">
    <property type="entry name" value="GGACT"/>
    <property type="match status" value="1"/>
</dbReference>
<evidence type="ECO:0000256" key="2">
    <source>
        <dbReference type="PIRSR" id="PIRSR639126-1"/>
    </source>
</evidence>
<dbReference type="Proteomes" id="UP001139559">
    <property type="component" value="Unassembled WGS sequence"/>
</dbReference>
<reference evidence="5" key="1">
    <citation type="submission" date="2021-11" db="EMBL/GenBank/DDBJ databases">
        <title>Vibrio ZSDE26 sp. nov. and Vibrio ZSDZ34 sp. nov., isolated from coastal seawater in Qingdao.</title>
        <authorList>
            <person name="Zhang P."/>
        </authorList>
    </citation>
    <scope>NUCLEOTIDE SEQUENCE</scope>
    <source>
        <strain evidence="5">ZSDE26</strain>
    </source>
</reference>
<proteinExistence type="inferred from homology"/>